<name>A0A5B7AHC6_DAVIN</name>
<organism evidence="2">
    <name type="scientific">Davidia involucrata</name>
    <name type="common">Dove tree</name>
    <dbReference type="NCBI Taxonomy" id="16924"/>
    <lineage>
        <taxon>Eukaryota</taxon>
        <taxon>Viridiplantae</taxon>
        <taxon>Streptophyta</taxon>
        <taxon>Embryophyta</taxon>
        <taxon>Tracheophyta</taxon>
        <taxon>Spermatophyta</taxon>
        <taxon>Magnoliopsida</taxon>
        <taxon>eudicotyledons</taxon>
        <taxon>Gunneridae</taxon>
        <taxon>Pentapetalae</taxon>
        <taxon>asterids</taxon>
        <taxon>Cornales</taxon>
        <taxon>Nyssaceae</taxon>
        <taxon>Davidia</taxon>
    </lineage>
</organism>
<dbReference type="AlphaFoldDB" id="A0A5B7AHC6"/>
<dbReference type="PANTHER" id="PTHR32010:SF18">
    <property type="entry name" value="DUF789 FAMILY PROTEIN"/>
    <property type="match status" value="1"/>
</dbReference>
<dbReference type="InterPro" id="IPR008507">
    <property type="entry name" value="DUF789"/>
</dbReference>
<reference evidence="2" key="1">
    <citation type="submission" date="2019-08" db="EMBL/GenBank/DDBJ databases">
        <title>Reference gene set and small RNA set construction with multiple tissues from Davidia involucrata Baill.</title>
        <authorList>
            <person name="Yang H."/>
            <person name="Zhou C."/>
            <person name="Li G."/>
            <person name="Wang J."/>
            <person name="Gao P."/>
            <person name="Wang M."/>
            <person name="Wang R."/>
            <person name="Zhao Y."/>
        </authorList>
    </citation>
    <scope>NUCLEOTIDE SEQUENCE</scope>
    <source>
        <tissue evidence="2">Mixed with DoveR01_LX</tissue>
    </source>
</reference>
<dbReference type="PANTHER" id="PTHR32010">
    <property type="entry name" value="PHOTOSYSTEM II STABILITY/ASSEMBLY FACTOR HCF136, CHLOROPLASTIC"/>
    <property type="match status" value="1"/>
</dbReference>
<dbReference type="Pfam" id="PF05623">
    <property type="entry name" value="DUF789"/>
    <property type="match status" value="1"/>
</dbReference>
<evidence type="ECO:0000256" key="1">
    <source>
        <dbReference type="SAM" id="MobiDB-lite"/>
    </source>
</evidence>
<gene>
    <name evidence="2" type="ORF">Din_025540</name>
</gene>
<proteinExistence type="predicted"/>
<feature type="compositionally biased region" description="Basic and acidic residues" evidence="1">
    <location>
        <begin position="695"/>
        <end position="712"/>
    </location>
</feature>
<accession>A0A5B7AHC6</accession>
<protein>
    <submittedName>
        <fullName evidence="2">Uncharacterized protein</fullName>
    </submittedName>
</protein>
<sequence length="1230" mass="135641">MAHQKMHSGLQRICNTQKIADGENSSISRKSLEQNNFRTSLNDCEESSFVWRNSDHRCAILTFLALEPNGHWRIVAVPLQCPDHVMHLGFGAQIKLDGLHLVSPSSVGSVKVDRQKAPRRPTTDKSCSVKSLTARSLPGSNFQHQSQNKGLVNKVSKWNQLVGNSSCQNSFSSCDSSFLFPRGSNDATNSSDMYIDISQVDKAVKKNSRKKSRKKGKRNKKLSCDTGLNELGCAQESSELETGINKNMDHEVGLLPYATTLPVSLPVPTCNGNDSEGNGTFNCTETPKTCTSYTDKVDVSEAFGCSLLQNFTGEHILSNSENEIQTSYSEISISNGGVQDTHSKGINCFDDPYSDVFSEKIDSLVFDSVSVGSNSDESSNAAYDVKISNKESGEITASEPSGYVASKGCFSRGNMSHGVADSYCHAEGTNYGKPGCTGSDIHLAVPAKRGKKIQRVPRNSSVYRLSSVGNLYGHSGKENNHSVWQKVLRNDADDSNYELEKASSVCSQFDIGLEETPSLKKNCNIVESNILSNYEDKRQSKLKVSRKLKWKTSPGSKQDYNCYSRKGSHAMETSSNVSMKIDMQQNEILDIPAQRCSKKGLASVSRPHSKIGSPSIGFQTKRVESISSEQVHCLQVCPGEVDPLDNVDTTVSSLNDQTTQNQSSLSSRSSDYLDQSELLKVQSAVYLHPLVGDEGAKEQKDVSPTEHSKQDHNSGSIVQKWIPVGIKDSVLTTSGCSNDNIGKSAAESWTLKNIAEEELASDPHTLPSSVNARVMCTVQGSGNHNGLPFEDEGQAQKLRHRSTCSPKEYCINNAAAQCLVCESKDQSNSAFENDSNKMAQAVNDAYRAQLASEAAQMATGCPIAEFEKFLHSASPVICLPHNGMSCQTCSHDEVVGEPLCRHETPIISLRSLWQWYEKHGSYGLEVRTEDYENSKRLGIDRFASRAYFVPFLSAVQLFGNQKSHPPANRNDIPCTEAMEARKVDKTSKNSSNVGCLPIFSVLVPQRRTEDTNSLPSRNHGCCSQLFSECIKDNVSIQPVDTVPSDDLELLFEYFEDEQPQRRQPFFEMIKELIKGDGPSQCRAYGEPTALDSVDLHDLHPNSWYSVAWYPIYRIPDGNFRAAFLTYHSLGHLVHRSSTSDSFGVDACIVSPVVGLQSYNAQGECWFQPRHSTLCQTSENPNLNPSGILKERLRTLEQTASLMARAVVTKGNLTSVNRQPDYEFFLSRRRQ</sequence>
<dbReference type="EMBL" id="GHES01025540">
    <property type="protein sequence ID" value="MPA56099.1"/>
    <property type="molecule type" value="Transcribed_RNA"/>
</dbReference>
<feature type="region of interest" description="Disordered" evidence="1">
    <location>
        <begin position="647"/>
        <end position="669"/>
    </location>
</feature>
<feature type="region of interest" description="Disordered" evidence="1">
    <location>
        <begin position="695"/>
        <end position="717"/>
    </location>
</feature>
<evidence type="ECO:0000313" key="2">
    <source>
        <dbReference type="EMBL" id="MPA56099.1"/>
    </source>
</evidence>
<feature type="compositionally biased region" description="Low complexity" evidence="1">
    <location>
        <begin position="655"/>
        <end position="669"/>
    </location>
</feature>